<accession>A0A7Z0WLG7</accession>
<feature type="chain" id="PRO_5039289612" description="DUF3558 domain-containing protein" evidence="2">
    <location>
        <begin position="18"/>
        <end position="207"/>
    </location>
</feature>
<organism evidence="3 4">
    <name type="scientific">Actinophytocola xinjiangensis</name>
    <dbReference type="NCBI Taxonomy" id="485602"/>
    <lineage>
        <taxon>Bacteria</taxon>
        <taxon>Bacillati</taxon>
        <taxon>Actinomycetota</taxon>
        <taxon>Actinomycetes</taxon>
        <taxon>Pseudonocardiales</taxon>
        <taxon>Pseudonocardiaceae</taxon>
    </lineage>
</organism>
<sequence length="207" mass="21755">MRRAFPLVAGLLTIALAAGCSDATGGTAVPNGGGGDTPSSAGPDPSSGGPEPTVEIPPRPKDLKVDGLEPCSVLTEAQVAQIAKDYKFDAPPVQDTAGKDKICTLEQTAEPFNAIDVLLITDRGIEYWLSGQGNVDAWPVTVAEFPAVDYKLAGVDDEECVTSVGVADGQQLTVEYTVLTEEVDYRELCQVTEKIAAMATETLQTLR</sequence>
<dbReference type="PROSITE" id="PS51257">
    <property type="entry name" value="PROKAR_LIPOPROTEIN"/>
    <property type="match status" value="1"/>
</dbReference>
<reference evidence="3 4" key="1">
    <citation type="submission" date="2016-12" db="EMBL/GenBank/DDBJ databases">
        <title>The draft genome sequence of Actinophytocola xinjiangensis.</title>
        <authorList>
            <person name="Wang W."/>
            <person name="Yuan L."/>
        </authorList>
    </citation>
    <scope>NUCLEOTIDE SEQUENCE [LARGE SCALE GENOMIC DNA]</scope>
    <source>
        <strain evidence="3 4">CGMCC 4.4663</strain>
    </source>
</reference>
<keyword evidence="2" id="KW-0732">Signal</keyword>
<protein>
    <recommendedName>
        <fullName evidence="5">DUF3558 domain-containing protein</fullName>
    </recommendedName>
</protein>
<feature type="compositionally biased region" description="Low complexity" evidence="1">
    <location>
        <begin position="37"/>
        <end position="50"/>
    </location>
</feature>
<dbReference type="AlphaFoldDB" id="A0A7Z0WLG7"/>
<dbReference type="EMBL" id="MSIF01000009">
    <property type="protein sequence ID" value="OLF09470.1"/>
    <property type="molecule type" value="Genomic_DNA"/>
</dbReference>
<evidence type="ECO:0000313" key="3">
    <source>
        <dbReference type="EMBL" id="OLF09470.1"/>
    </source>
</evidence>
<feature type="signal peptide" evidence="2">
    <location>
        <begin position="1"/>
        <end position="17"/>
    </location>
</feature>
<evidence type="ECO:0000256" key="1">
    <source>
        <dbReference type="SAM" id="MobiDB-lite"/>
    </source>
</evidence>
<gene>
    <name evidence="3" type="ORF">BLA60_20150</name>
</gene>
<dbReference type="InterPro" id="IPR024520">
    <property type="entry name" value="DUF3558"/>
</dbReference>
<feature type="region of interest" description="Disordered" evidence="1">
    <location>
        <begin position="27"/>
        <end position="62"/>
    </location>
</feature>
<dbReference type="Proteomes" id="UP000185696">
    <property type="component" value="Unassembled WGS sequence"/>
</dbReference>
<name>A0A7Z0WLG7_9PSEU</name>
<keyword evidence="4" id="KW-1185">Reference proteome</keyword>
<comment type="caution">
    <text evidence="3">The sequence shown here is derived from an EMBL/GenBank/DDBJ whole genome shotgun (WGS) entry which is preliminary data.</text>
</comment>
<evidence type="ECO:0000256" key="2">
    <source>
        <dbReference type="SAM" id="SignalP"/>
    </source>
</evidence>
<evidence type="ECO:0000313" key="4">
    <source>
        <dbReference type="Proteomes" id="UP000185696"/>
    </source>
</evidence>
<proteinExistence type="predicted"/>
<dbReference type="Pfam" id="PF12079">
    <property type="entry name" value="DUF3558"/>
    <property type="match status" value="1"/>
</dbReference>
<dbReference type="RefSeq" id="WP_075134462.1">
    <property type="nucleotide sequence ID" value="NZ_MSIF01000009.1"/>
</dbReference>
<evidence type="ECO:0008006" key="5">
    <source>
        <dbReference type="Google" id="ProtNLM"/>
    </source>
</evidence>